<dbReference type="Proteomes" id="UP000199114">
    <property type="component" value="Unassembled WGS sequence"/>
</dbReference>
<dbReference type="EMBL" id="FOFD01000003">
    <property type="protein sequence ID" value="SEQ77170.1"/>
    <property type="molecule type" value="Genomic_DNA"/>
</dbReference>
<accession>A0A1H9IRG5</accession>
<dbReference type="AlphaFoldDB" id="A0A1H9IRG5"/>
<evidence type="ECO:0000313" key="2">
    <source>
        <dbReference type="Proteomes" id="UP000199114"/>
    </source>
</evidence>
<keyword evidence="2" id="KW-1185">Reference proteome</keyword>
<proteinExistence type="predicted"/>
<evidence type="ECO:0000313" key="1">
    <source>
        <dbReference type="EMBL" id="SEQ77170.1"/>
    </source>
</evidence>
<organism evidence="1 2">
    <name type="scientific">Natrinema salaciae</name>
    <dbReference type="NCBI Taxonomy" id="1186196"/>
    <lineage>
        <taxon>Archaea</taxon>
        <taxon>Methanobacteriati</taxon>
        <taxon>Methanobacteriota</taxon>
        <taxon>Stenosarchaea group</taxon>
        <taxon>Halobacteria</taxon>
        <taxon>Halobacteriales</taxon>
        <taxon>Natrialbaceae</taxon>
        <taxon>Natrinema</taxon>
    </lineage>
</organism>
<gene>
    <name evidence="1" type="ORF">SAMN04489841_2311</name>
</gene>
<reference evidence="2" key="1">
    <citation type="submission" date="2016-10" db="EMBL/GenBank/DDBJ databases">
        <authorList>
            <person name="Varghese N."/>
            <person name="Submissions S."/>
        </authorList>
    </citation>
    <scope>NUCLEOTIDE SEQUENCE [LARGE SCALE GENOMIC DNA]</scope>
    <source>
        <strain evidence="2">DSM 25055</strain>
    </source>
</reference>
<sequence>MTQGKRTWSPELSISFSDRETVRTVVTRGHWPSTELKLSAPETDRTLKLVFDDPPDVVIDFVVSAVLDANYGTQSLVRPANWYYYREGVQRERGEGSIIYRPVETGTVALDIVDVDSDSAPEGGRGRFNEAVSLDSKLRINPVPVSAREQLSTLYDFGQKVLEIYREHGGDRSEPQQQLQKIVQDVEGALTSGKDDNRVGFDTSLDRYEELFLENPTTTEDVHGPIQDEWLRTHALETDTIERLVDERIRSADGESARRWYKALFMIEDEITERTLNALAADPDQRAIGGLLLFVWDDDPQFAPQAVSILGSLLAAHETFEEARESYQYVFQQIENLSAQSNHTSVRAAAVEALEKIN</sequence>
<dbReference type="OrthoDB" id="380527at2157"/>
<dbReference type="RefSeq" id="WP_175480120.1">
    <property type="nucleotide sequence ID" value="NZ_FOFD01000003.1"/>
</dbReference>
<protein>
    <submittedName>
        <fullName evidence="1">Uncharacterized protein</fullName>
    </submittedName>
</protein>
<name>A0A1H9IRG5_9EURY</name>